<dbReference type="Pfam" id="PF04101">
    <property type="entry name" value="Glyco_tran_28_C"/>
    <property type="match status" value="1"/>
</dbReference>
<sequence>MGRTKEVLPKRTSIGGIILIFVTVGTHEQGMERLFIQLDKLIESGDIKEEVFAQIGYCNYEPKNYEYKKMIGYDEMDEYVRKSDIIITHGGPGSIFHPLQYNKVPIVVPRDPEFDEHVDDHQILFTKRLDKNSKIIGVYDIEGLGSVISNYKQLSVKCNTYNSNKNDFIRKFDNVISRIM</sequence>
<gene>
    <name evidence="2" type="ORF">DFH45_002344</name>
</gene>
<dbReference type="InterPro" id="IPR007235">
    <property type="entry name" value="Glyco_trans_28_C"/>
</dbReference>
<feature type="domain" description="Glycosyl transferase family 28 C-terminal" evidence="1">
    <location>
        <begin position="20"/>
        <end position="129"/>
    </location>
</feature>
<name>A0A9Q5CIJ5_CLOBE</name>
<dbReference type="NCBIfam" id="NF041548">
    <property type="entry name" value="PssE"/>
    <property type="match status" value="1"/>
</dbReference>
<dbReference type="RefSeq" id="WP_241393962.1">
    <property type="nucleotide sequence ID" value="NZ_JABAEA010000013.1"/>
</dbReference>
<protein>
    <submittedName>
        <fullName evidence="2">UDP-N-acetylglucosamine transferase subunit ALG13</fullName>
    </submittedName>
</protein>
<dbReference type="Gene3D" id="3.40.50.2000">
    <property type="entry name" value="Glycogen Phosphorylase B"/>
    <property type="match status" value="1"/>
</dbReference>
<dbReference type="GO" id="GO:0016758">
    <property type="term" value="F:hexosyltransferase activity"/>
    <property type="evidence" value="ECO:0007669"/>
    <property type="project" value="InterPro"/>
</dbReference>
<accession>A0A9Q5CIJ5</accession>
<reference evidence="2" key="1">
    <citation type="submission" date="2020-05" db="EMBL/GenBank/DDBJ databases">
        <title>Genomic insights into acetone-butanol-ethanol (ABE) fermentation by sequencing solventogenic clostridia strains.</title>
        <authorList>
            <person name="Brown S."/>
        </authorList>
    </citation>
    <scope>NUCLEOTIDE SEQUENCE</scope>
    <source>
        <strain evidence="2">DJ126</strain>
    </source>
</reference>
<comment type="caution">
    <text evidence="2">The sequence shown here is derived from an EMBL/GenBank/DDBJ whole genome shotgun (WGS) entry which is preliminary data.</text>
</comment>
<evidence type="ECO:0000313" key="3">
    <source>
        <dbReference type="Proteomes" id="UP000821656"/>
    </source>
</evidence>
<dbReference type="EMBL" id="JABSXK010000001">
    <property type="protein sequence ID" value="NRV09381.1"/>
    <property type="molecule type" value="Genomic_DNA"/>
</dbReference>
<evidence type="ECO:0000313" key="2">
    <source>
        <dbReference type="EMBL" id="NRV09381.1"/>
    </source>
</evidence>
<organism evidence="2 3">
    <name type="scientific">Clostridium beijerinckii</name>
    <name type="common">Clostridium MP</name>
    <dbReference type="NCBI Taxonomy" id="1520"/>
    <lineage>
        <taxon>Bacteria</taxon>
        <taxon>Bacillati</taxon>
        <taxon>Bacillota</taxon>
        <taxon>Clostridia</taxon>
        <taxon>Eubacteriales</taxon>
        <taxon>Clostridiaceae</taxon>
        <taxon>Clostridium</taxon>
    </lineage>
</organism>
<evidence type="ECO:0000259" key="1">
    <source>
        <dbReference type="Pfam" id="PF04101"/>
    </source>
</evidence>
<keyword evidence="2" id="KW-0808">Transferase</keyword>
<dbReference type="InterPro" id="IPR048097">
    <property type="entry name" value="Cps14G-like"/>
</dbReference>
<dbReference type="Proteomes" id="UP000821656">
    <property type="component" value="Unassembled WGS sequence"/>
</dbReference>
<proteinExistence type="predicted"/>
<dbReference type="AlphaFoldDB" id="A0A9Q5CIJ5"/>